<feature type="transmembrane region" description="Helical" evidence="5">
    <location>
        <begin position="55"/>
        <end position="80"/>
    </location>
</feature>
<keyword evidence="8" id="KW-1185">Reference proteome</keyword>
<keyword evidence="7" id="KW-0067">ATP-binding</keyword>
<evidence type="ECO:0000256" key="5">
    <source>
        <dbReference type="SAM" id="Phobius"/>
    </source>
</evidence>
<keyword evidence="3 5" id="KW-1133">Transmembrane helix</keyword>
<comment type="caution">
    <text evidence="7">The sequence shown here is derived from an EMBL/GenBank/DDBJ whole genome shotgun (WGS) entry which is preliminary data.</text>
</comment>
<dbReference type="GO" id="GO:0005886">
    <property type="term" value="C:plasma membrane"/>
    <property type="evidence" value="ECO:0007669"/>
    <property type="project" value="UniProtKB-SubCell"/>
</dbReference>
<feature type="domain" description="ABC transmembrane type-1" evidence="6">
    <location>
        <begin position="21"/>
        <end position="300"/>
    </location>
</feature>
<keyword evidence="7" id="KW-0378">Hydrolase</keyword>
<dbReference type="Pfam" id="PF00664">
    <property type="entry name" value="ABC_membrane"/>
    <property type="match status" value="1"/>
</dbReference>
<dbReference type="GO" id="GO:0005524">
    <property type="term" value="F:ATP binding"/>
    <property type="evidence" value="ECO:0007669"/>
    <property type="project" value="UniProtKB-KW"/>
</dbReference>
<evidence type="ECO:0000256" key="4">
    <source>
        <dbReference type="ARBA" id="ARBA00023136"/>
    </source>
</evidence>
<dbReference type="SUPFAM" id="SSF90123">
    <property type="entry name" value="ABC transporter transmembrane region"/>
    <property type="match status" value="1"/>
</dbReference>
<dbReference type="InterPro" id="IPR011527">
    <property type="entry name" value="ABC1_TM_dom"/>
</dbReference>
<evidence type="ECO:0000313" key="7">
    <source>
        <dbReference type="EMBL" id="KTD20153.1"/>
    </source>
</evidence>
<dbReference type="AlphaFoldDB" id="A0A0W0VK04"/>
<feature type="transmembrane region" description="Helical" evidence="5">
    <location>
        <begin position="12"/>
        <end position="35"/>
    </location>
</feature>
<sequence>MNKQEIGSIKEVLDHSTILSILIISLLASLLSLTIPVAAQTLINLIAFGKLLRPVLTLSIIVFIFMLALGALSVWQVIIAEVIQQKLMVKISLNLTNQYNHLSLSNFSGHHGPELVNRFFEIVTIKKSLANLLIYGINLSLQVFFGLILLLIYHPLFLVFDAIVILGILIVIFAPYRKAIESAKKECIEKHNVGAWLEEILINRFLFRFNRHDRFVTQQTDRRLVSFLKARNLHFKQLVKHQIGFHLLSALASSLLLGVGGYLVINDQLSLGQLAASEIVLGALVYSFKRFGALLENYYDMIASESKIESVINLPVEKIDKNLNEIHQPIQSIEIRNEMSTNALANAQTPLLVFSNNPDRCQIFTRELLGFREETEYKFYINDTLCSQVNRIAIRQVSMLIAQPEWFAGTIYDNLLLGHKNIPNKRIMEELRYFNLLEKTMAQPHGLKTIVYEWKTVFSHYELIQLMCIRAILFEPQLLVIDRALDVFNDEQLDKIMSRLRELKKTILIIISQKKTFKHITNHLVIPS</sequence>
<organism evidence="7 8">
    <name type="scientific">Legionella londiniensis</name>
    <dbReference type="NCBI Taxonomy" id="45068"/>
    <lineage>
        <taxon>Bacteria</taxon>
        <taxon>Pseudomonadati</taxon>
        <taxon>Pseudomonadota</taxon>
        <taxon>Gammaproteobacteria</taxon>
        <taxon>Legionellales</taxon>
        <taxon>Legionellaceae</taxon>
        <taxon>Legionella</taxon>
    </lineage>
</organism>
<name>A0A0W0VK04_9GAMM</name>
<evidence type="ECO:0000256" key="3">
    <source>
        <dbReference type="ARBA" id="ARBA00022989"/>
    </source>
</evidence>
<dbReference type="PATRIC" id="fig|45068.5.peg.1927"/>
<dbReference type="Proteomes" id="UP000054997">
    <property type="component" value="Unassembled WGS sequence"/>
</dbReference>
<dbReference type="PROSITE" id="PS50929">
    <property type="entry name" value="ABC_TM1F"/>
    <property type="match status" value="1"/>
</dbReference>
<comment type="subcellular location">
    <subcellularLocation>
        <location evidence="1">Cell membrane</location>
        <topology evidence="1">Multi-pass membrane protein</topology>
    </subcellularLocation>
</comment>
<proteinExistence type="predicted"/>
<dbReference type="OrthoDB" id="311344at2"/>
<dbReference type="InterPro" id="IPR039421">
    <property type="entry name" value="Type_1_exporter"/>
</dbReference>
<accession>A0A0W0VK04</accession>
<reference evidence="7 8" key="1">
    <citation type="submission" date="2015-11" db="EMBL/GenBank/DDBJ databases">
        <title>Genomic analysis of 38 Legionella species identifies large and diverse effector repertoires.</title>
        <authorList>
            <person name="Burstein D."/>
            <person name="Amaro F."/>
            <person name="Zusman T."/>
            <person name="Lifshitz Z."/>
            <person name="Cohen O."/>
            <person name="Gilbert J.A."/>
            <person name="Pupko T."/>
            <person name="Shuman H.A."/>
            <person name="Segal G."/>
        </authorList>
    </citation>
    <scope>NUCLEOTIDE SEQUENCE [LARGE SCALE GENOMIC DNA]</scope>
    <source>
        <strain evidence="7 8">ATCC 49505</strain>
    </source>
</reference>
<dbReference type="RefSeq" id="WP_115336904.1">
    <property type="nucleotide sequence ID" value="NZ_CAAAHZ010000009.1"/>
</dbReference>
<protein>
    <submittedName>
        <fullName evidence="7">Toxin secretion ABC transporter ATP-binding protein</fullName>
        <ecNumber evidence="7">3.6.3.43</ecNumber>
    </submittedName>
</protein>
<keyword evidence="7" id="KW-0547">Nucleotide-binding</keyword>
<evidence type="ECO:0000256" key="2">
    <source>
        <dbReference type="ARBA" id="ARBA00022692"/>
    </source>
</evidence>
<gene>
    <name evidence="7" type="ORF">Llon_1774</name>
</gene>
<dbReference type="InterPro" id="IPR027417">
    <property type="entry name" value="P-loop_NTPase"/>
</dbReference>
<dbReference type="Gene3D" id="3.40.50.300">
    <property type="entry name" value="P-loop containing nucleotide triphosphate hydrolases"/>
    <property type="match status" value="1"/>
</dbReference>
<dbReference type="GO" id="GO:0015421">
    <property type="term" value="F:ABC-type oligopeptide transporter activity"/>
    <property type="evidence" value="ECO:0007669"/>
    <property type="project" value="TreeGrafter"/>
</dbReference>
<dbReference type="SUPFAM" id="SSF52540">
    <property type="entry name" value="P-loop containing nucleoside triphosphate hydrolases"/>
    <property type="match status" value="1"/>
</dbReference>
<dbReference type="InterPro" id="IPR036640">
    <property type="entry name" value="ABC1_TM_sf"/>
</dbReference>
<evidence type="ECO:0000256" key="1">
    <source>
        <dbReference type="ARBA" id="ARBA00004651"/>
    </source>
</evidence>
<dbReference type="EC" id="3.6.3.43" evidence="7"/>
<evidence type="ECO:0000259" key="6">
    <source>
        <dbReference type="PROSITE" id="PS50929"/>
    </source>
</evidence>
<dbReference type="GO" id="GO:0016787">
    <property type="term" value="F:hydrolase activity"/>
    <property type="evidence" value="ECO:0007669"/>
    <property type="project" value="UniProtKB-KW"/>
</dbReference>
<feature type="transmembrane region" description="Helical" evidence="5">
    <location>
        <begin position="243"/>
        <end position="265"/>
    </location>
</feature>
<dbReference type="EMBL" id="LNYK01000030">
    <property type="protein sequence ID" value="KTD20153.1"/>
    <property type="molecule type" value="Genomic_DNA"/>
</dbReference>
<keyword evidence="4 5" id="KW-0472">Membrane</keyword>
<dbReference type="STRING" id="45068.Llon_1774"/>
<feature type="transmembrane region" description="Helical" evidence="5">
    <location>
        <begin position="132"/>
        <end position="152"/>
    </location>
</feature>
<dbReference type="Gene3D" id="1.20.1560.10">
    <property type="entry name" value="ABC transporter type 1, transmembrane domain"/>
    <property type="match status" value="1"/>
</dbReference>
<dbReference type="PANTHER" id="PTHR43394">
    <property type="entry name" value="ATP-DEPENDENT PERMEASE MDL1, MITOCHONDRIAL"/>
    <property type="match status" value="1"/>
</dbReference>
<dbReference type="PANTHER" id="PTHR43394:SF4">
    <property type="entry name" value="TOXIN SECRETION ABC TRANSPORTER ATP-BINDING PROTEIN"/>
    <property type="match status" value="1"/>
</dbReference>
<feature type="transmembrane region" description="Helical" evidence="5">
    <location>
        <begin position="158"/>
        <end position="176"/>
    </location>
</feature>
<evidence type="ECO:0000313" key="8">
    <source>
        <dbReference type="Proteomes" id="UP000054997"/>
    </source>
</evidence>
<keyword evidence="2 5" id="KW-0812">Transmembrane</keyword>